<dbReference type="CDD" id="cd00167">
    <property type="entry name" value="SANT"/>
    <property type="match status" value="1"/>
</dbReference>
<dbReference type="SUPFAM" id="SSF46689">
    <property type="entry name" value="Homeodomain-like"/>
    <property type="match status" value="2"/>
</dbReference>
<feature type="domain" description="SANT" evidence="13">
    <location>
        <begin position="900"/>
        <end position="952"/>
    </location>
</feature>
<feature type="compositionally biased region" description="Acidic residues" evidence="10">
    <location>
        <begin position="1"/>
        <end position="10"/>
    </location>
</feature>
<evidence type="ECO:0000256" key="9">
    <source>
        <dbReference type="ARBA" id="ARBA00023242"/>
    </source>
</evidence>
<dbReference type="InterPro" id="IPR001005">
    <property type="entry name" value="SANT/Myb"/>
</dbReference>
<dbReference type="SMART" id="SM00717">
    <property type="entry name" value="SANT"/>
    <property type="match status" value="2"/>
</dbReference>
<dbReference type="GO" id="GO:0016887">
    <property type="term" value="F:ATP hydrolysis activity"/>
    <property type="evidence" value="ECO:0007669"/>
    <property type="project" value="TreeGrafter"/>
</dbReference>
<evidence type="ECO:0000313" key="14">
    <source>
        <dbReference type="EMBL" id="CAI2376902.1"/>
    </source>
</evidence>
<protein>
    <submittedName>
        <fullName evidence="14">Uncharacterized protein</fullName>
    </submittedName>
</protein>
<dbReference type="InterPro" id="IPR049730">
    <property type="entry name" value="SNF2/RAD54-like_C"/>
</dbReference>
<dbReference type="InterPro" id="IPR000330">
    <property type="entry name" value="SNF2_N"/>
</dbReference>
<evidence type="ECO:0000256" key="10">
    <source>
        <dbReference type="SAM" id="MobiDB-lite"/>
    </source>
</evidence>
<evidence type="ECO:0000256" key="6">
    <source>
        <dbReference type="ARBA" id="ARBA00022840"/>
    </source>
</evidence>
<dbReference type="PROSITE" id="PS51194">
    <property type="entry name" value="HELICASE_CTER"/>
    <property type="match status" value="1"/>
</dbReference>
<dbReference type="Proteomes" id="UP001295684">
    <property type="component" value="Unassembled WGS sequence"/>
</dbReference>
<feature type="domain" description="Helicase ATP-binding" evidence="11">
    <location>
        <begin position="253"/>
        <end position="424"/>
    </location>
</feature>
<dbReference type="FunFam" id="3.40.50.10810:FF:000005">
    <property type="entry name" value="Photoperiod-independent early flowering 1"/>
    <property type="match status" value="1"/>
</dbReference>
<dbReference type="InterPro" id="IPR014001">
    <property type="entry name" value="Helicase_ATP-bd"/>
</dbReference>
<dbReference type="AlphaFoldDB" id="A0AAD1XQ99"/>
<dbReference type="Gene3D" id="3.40.50.300">
    <property type="entry name" value="P-loop containing nucleotide triphosphate hydrolases"/>
    <property type="match status" value="1"/>
</dbReference>
<evidence type="ECO:0000259" key="11">
    <source>
        <dbReference type="PROSITE" id="PS51192"/>
    </source>
</evidence>
<dbReference type="GO" id="GO:0003677">
    <property type="term" value="F:DNA binding"/>
    <property type="evidence" value="ECO:0007669"/>
    <property type="project" value="UniProtKB-KW"/>
</dbReference>
<feature type="compositionally biased region" description="Polar residues" evidence="10">
    <location>
        <begin position="14"/>
        <end position="48"/>
    </location>
</feature>
<dbReference type="InterPro" id="IPR036306">
    <property type="entry name" value="ISWI_HAND-dom_sf"/>
</dbReference>
<dbReference type="PROSITE" id="PS51192">
    <property type="entry name" value="HELICASE_ATP_BIND_1"/>
    <property type="match status" value="1"/>
</dbReference>
<accession>A0AAD1XQ99</accession>
<name>A0AAD1XQ99_EUPCR</name>
<dbReference type="PANTHER" id="PTHR45623">
    <property type="entry name" value="CHROMODOMAIN-HELICASE-DNA-BINDING PROTEIN 3-RELATED-RELATED"/>
    <property type="match status" value="1"/>
</dbReference>
<evidence type="ECO:0000256" key="8">
    <source>
        <dbReference type="ARBA" id="ARBA00023125"/>
    </source>
</evidence>
<feature type="region of interest" description="Disordered" evidence="10">
    <location>
        <begin position="123"/>
        <end position="144"/>
    </location>
</feature>
<dbReference type="SMART" id="SM00487">
    <property type="entry name" value="DEXDc"/>
    <property type="match status" value="1"/>
</dbReference>
<organism evidence="14 15">
    <name type="scientific">Euplotes crassus</name>
    <dbReference type="NCBI Taxonomy" id="5936"/>
    <lineage>
        <taxon>Eukaryota</taxon>
        <taxon>Sar</taxon>
        <taxon>Alveolata</taxon>
        <taxon>Ciliophora</taxon>
        <taxon>Intramacronucleata</taxon>
        <taxon>Spirotrichea</taxon>
        <taxon>Hypotrichia</taxon>
        <taxon>Euplotida</taxon>
        <taxon>Euplotidae</taxon>
        <taxon>Moneuplotes</taxon>
    </lineage>
</organism>
<dbReference type="GO" id="GO:0005634">
    <property type="term" value="C:nucleus"/>
    <property type="evidence" value="ECO:0007669"/>
    <property type="project" value="UniProtKB-SubCell"/>
</dbReference>
<evidence type="ECO:0000256" key="2">
    <source>
        <dbReference type="ARBA" id="ARBA00009687"/>
    </source>
</evidence>
<dbReference type="SMART" id="SM00490">
    <property type="entry name" value="HELICc"/>
    <property type="match status" value="1"/>
</dbReference>
<dbReference type="Pfam" id="PF09111">
    <property type="entry name" value="SLIDE"/>
    <property type="match status" value="1"/>
</dbReference>
<evidence type="ECO:0000256" key="3">
    <source>
        <dbReference type="ARBA" id="ARBA00022741"/>
    </source>
</evidence>
<dbReference type="GO" id="GO:0034728">
    <property type="term" value="P:nucleosome organization"/>
    <property type="evidence" value="ECO:0007669"/>
    <property type="project" value="TreeGrafter"/>
</dbReference>
<dbReference type="EMBL" id="CAMPGE010018491">
    <property type="protein sequence ID" value="CAI2376902.1"/>
    <property type="molecule type" value="Genomic_DNA"/>
</dbReference>
<dbReference type="CDD" id="cd18793">
    <property type="entry name" value="SF2_C_SNF"/>
    <property type="match status" value="1"/>
</dbReference>
<keyword evidence="6" id="KW-0067">ATP-binding</keyword>
<dbReference type="SUPFAM" id="SSF52540">
    <property type="entry name" value="P-loop containing nucleoside triphosphate hydrolases"/>
    <property type="match status" value="2"/>
</dbReference>
<dbReference type="GO" id="GO:0140658">
    <property type="term" value="F:ATP-dependent chromatin remodeler activity"/>
    <property type="evidence" value="ECO:0007669"/>
    <property type="project" value="TreeGrafter"/>
</dbReference>
<comment type="caution">
    <text evidence="14">The sequence shown here is derived from an EMBL/GenBank/DDBJ whole genome shotgun (WGS) entry which is preliminary data.</text>
</comment>
<evidence type="ECO:0000259" key="12">
    <source>
        <dbReference type="PROSITE" id="PS51194"/>
    </source>
</evidence>
<dbReference type="GO" id="GO:0000785">
    <property type="term" value="C:chromatin"/>
    <property type="evidence" value="ECO:0007669"/>
    <property type="project" value="TreeGrafter"/>
</dbReference>
<dbReference type="Gene3D" id="1.10.1040.30">
    <property type="entry name" value="ISWI, HAND domain"/>
    <property type="match status" value="1"/>
</dbReference>
<proteinExistence type="inferred from homology"/>
<dbReference type="InterPro" id="IPR017884">
    <property type="entry name" value="SANT_dom"/>
</dbReference>
<evidence type="ECO:0000313" key="15">
    <source>
        <dbReference type="Proteomes" id="UP001295684"/>
    </source>
</evidence>
<dbReference type="GO" id="GO:0005524">
    <property type="term" value="F:ATP binding"/>
    <property type="evidence" value="ECO:0007669"/>
    <property type="project" value="UniProtKB-KW"/>
</dbReference>
<reference evidence="14" key="1">
    <citation type="submission" date="2023-07" db="EMBL/GenBank/DDBJ databases">
        <authorList>
            <consortium name="AG Swart"/>
            <person name="Singh M."/>
            <person name="Singh A."/>
            <person name="Seah K."/>
            <person name="Emmerich C."/>
        </authorList>
    </citation>
    <scope>NUCLEOTIDE SEQUENCE</scope>
    <source>
        <strain evidence="14">DP1</strain>
    </source>
</reference>
<evidence type="ECO:0000256" key="5">
    <source>
        <dbReference type="ARBA" id="ARBA00022806"/>
    </source>
</evidence>
<dbReference type="GO" id="GO:0042393">
    <property type="term" value="F:histone binding"/>
    <property type="evidence" value="ECO:0007669"/>
    <property type="project" value="TreeGrafter"/>
</dbReference>
<dbReference type="Pfam" id="PF00176">
    <property type="entry name" value="SNF2-rel_dom"/>
    <property type="match status" value="1"/>
</dbReference>
<keyword evidence="3" id="KW-0547">Nucleotide-binding</keyword>
<dbReference type="Gene3D" id="3.40.50.10810">
    <property type="entry name" value="Tandem AAA-ATPase domain"/>
    <property type="match status" value="1"/>
</dbReference>
<keyword evidence="4" id="KW-0378">Hydrolase</keyword>
<dbReference type="SUPFAM" id="SSF101224">
    <property type="entry name" value="HAND domain of the nucleosome remodeling ATPase ISWI"/>
    <property type="match status" value="1"/>
</dbReference>
<dbReference type="InterPro" id="IPR038718">
    <property type="entry name" value="SNF2-like_sf"/>
</dbReference>
<keyword evidence="9" id="KW-0539">Nucleus</keyword>
<dbReference type="FunFam" id="3.40.50.300:FF:000082">
    <property type="entry name" value="ISWI chromatin remodeling complex ATPase ISW1"/>
    <property type="match status" value="1"/>
</dbReference>
<dbReference type="InterPro" id="IPR001650">
    <property type="entry name" value="Helicase_C-like"/>
</dbReference>
<sequence length="1071" mass="123907">MELNAIEEGENGTPPVTANGNDSQVDVNTGSNPSDPQKSAGKSPSETLCQGYKTYEVNSSGDKKERDTANVIPKSSQISEDSGPKAVRSQIENTKSVKHSPKVGESICSNAENQEQQNIGAIIDSSKAEEPDCTLNPDSRPTEENTDIIRKETSKLQFLLTQPDIFEYLRKLNNGELTGEEEKKAQASNMITDVDNSVAANKRHALDGKEEVNSDSKDGYDNERVIEKIEVQPSNLAFGKLRKYQIDCLNWLNSLHEAKLNGILADEMGLGKTIESISILALIENLKSEQEKLKRKTFHLVIVPKVTLNKWKKELHNWFPSCRVFKFYGNQEEKEMMKGKELKEKNFDCILTTYEVIIKEKSSLQKLKYEYLILDEAHRIKNDQCVLSQVLRKFSTENRLLLTGTPLQNNLKELWALLNFLMPKLFDSEEEFNELFQFDQDGPDNQNTIIKQIHRLLRPFMLRRLKVDVEKSLPSKKEIYLYFGMSEMQKKLYKQILTKNIDVVNGAGDRLRLLNVLMQLRKCCNHPYLFDGMEPGPPYLDGPHLYENSMKFKVLDVLLKKILESGSKVLIFSQMTKLLDILDDYLRYKSIPYCRIDGQTSAMDRETRIEDFQSPESDKKVFILSTRAGGLGIDLFAANIVIIFDSDWNPQVDLQAIDRAHRIGQKKKVTIYRFVTEGTVEDVIVKRAARKLKVDHLIMQKGKFGHGSKEKITKEDMMNAIHCGAREIVMSKDEAITEEDIEKILQYGNEKTNEINKEMDKIETKFNLNNISLTGNEEEDGHDMYYFEGKDYKNNKALPSNHGFIQTSRERKPKAGGYDIDKYYREAFNVPVKDKKRLRGWRAIANGGYDHQFFNIDRLDELEAKLINYQKYQKDPKKAKKAPPKFTKKDETEKEALLQEGFSNWSKKDFFHYIKCCERYGRDDYDMILEEMPNKTREELEKYSDVFWSRCTELKNGDRYIERIEKAESIISANLKSAIGCDAKRSKKSLSKLLEDDDFTEDEDKLLLDLLHKFGHGSWELILSKLFMKHRFNWRLLSKTTTDIKRRCDYLLEVYRDNTKVDPRRKKRQGR</sequence>
<dbReference type="PANTHER" id="PTHR45623:SF49">
    <property type="entry name" value="SWI_SNF-RELATED MATRIX-ASSOCIATED ACTIN-DEPENDENT REGULATOR OF CHROMATIN SUBFAMILY A MEMBER 5"/>
    <property type="match status" value="1"/>
</dbReference>
<evidence type="ECO:0000256" key="1">
    <source>
        <dbReference type="ARBA" id="ARBA00004123"/>
    </source>
</evidence>
<feature type="domain" description="Helicase C-terminal" evidence="12">
    <location>
        <begin position="554"/>
        <end position="716"/>
    </location>
</feature>
<dbReference type="InterPro" id="IPR009057">
    <property type="entry name" value="Homeodomain-like_sf"/>
</dbReference>
<keyword evidence="8" id="KW-0238">DNA-binding</keyword>
<evidence type="ECO:0000259" key="13">
    <source>
        <dbReference type="PROSITE" id="PS51293"/>
    </source>
</evidence>
<keyword evidence="7" id="KW-0156">Chromatin regulator</keyword>
<comment type="similarity">
    <text evidence="2">Belongs to the SNF2/RAD54 helicase family. ISWI subfamily.</text>
</comment>
<keyword evidence="15" id="KW-1185">Reference proteome</keyword>
<dbReference type="Pfam" id="PF00271">
    <property type="entry name" value="Helicase_C"/>
    <property type="match status" value="1"/>
</dbReference>
<keyword evidence="5" id="KW-0347">Helicase</keyword>
<dbReference type="InterPro" id="IPR027417">
    <property type="entry name" value="P-loop_NTPase"/>
</dbReference>
<comment type="subcellular location">
    <subcellularLocation>
        <location evidence="1">Nucleus</location>
    </subcellularLocation>
</comment>
<gene>
    <name evidence="14" type="ORF">ECRASSUSDP1_LOCUS18279</name>
</gene>
<dbReference type="PROSITE" id="PS51293">
    <property type="entry name" value="SANT"/>
    <property type="match status" value="1"/>
</dbReference>
<dbReference type="GO" id="GO:0004386">
    <property type="term" value="F:helicase activity"/>
    <property type="evidence" value="ECO:0007669"/>
    <property type="project" value="UniProtKB-KW"/>
</dbReference>
<evidence type="ECO:0000256" key="4">
    <source>
        <dbReference type="ARBA" id="ARBA00022801"/>
    </source>
</evidence>
<feature type="region of interest" description="Disordered" evidence="10">
    <location>
        <begin position="1"/>
        <end position="103"/>
    </location>
</feature>
<dbReference type="Gene3D" id="1.10.10.60">
    <property type="entry name" value="Homeodomain-like"/>
    <property type="match status" value="2"/>
</dbReference>
<dbReference type="GO" id="GO:0031491">
    <property type="term" value="F:nucleosome binding"/>
    <property type="evidence" value="ECO:0007669"/>
    <property type="project" value="InterPro"/>
</dbReference>
<dbReference type="InterPro" id="IPR015195">
    <property type="entry name" value="SLIDE"/>
</dbReference>
<evidence type="ECO:0000256" key="7">
    <source>
        <dbReference type="ARBA" id="ARBA00022853"/>
    </source>
</evidence>